<feature type="transmembrane region" description="Helical" evidence="1">
    <location>
        <begin position="35"/>
        <end position="54"/>
    </location>
</feature>
<feature type="transmembrane region" description="Helical" evidence="1">
    <location>
        <begin position="60"/>
        <end position="81"/>
    </location>
</feature>
<dbReference type="RefSeq" id="WP_072852364.1">
    <property type="nucleotide sequence ID" value="NZ_FQVI01000013.1"/>
</dbReference>
<reference evidence="2 3" key="1">
    <citation type="submission" date="2016-11" db="EMBL/GenBank/DDBJ databases">
        <authorList>
            <person name="Jaros S."/>
            <person name="Januszkiewicz K."/>
            <person name="Wedrychowicz H."/>
        </authorList>
    </citation>
    <scope>NUCLEOTIDE SEQUENCE [LARGE SCALE GENOMIC DNA]</scope>
    <source>
        <strain evidence="2 3">DSM 17459</strain>
    </source>
</reference>
<gene>
    <name evidence="2" type="ORF">SAMN02745158_02570</name>
</gene>
<dbReference type="Proteomes" id="UP000184245">
    <property type="component" value="Unassembled WGS sequence"/>
</dbReference>
<dbReference type="AlphaFoldDB" id="A0A1M4Z0Q7"/>
<evidence type="ECO:0000313" key="2">
    <source>
        <dbReference type="EMBL" id="SHF11332.1"/>
    </source>
</evidence>
<keyword evidence="1" id="KW-0472">Membrane</keyword>
<evidence type="ECO:0000313" key="3">
    <source>
        <dbReference type="Proteomes" id="UP000184245"/>
    </source>
</evidence>
<sequence>MANILEILMLLCFGASWPINFRKAMKAGTTKGTSLAFLFLIEFGYICGAAAKVLNHSINYVLIFYGINLVVVAANIGIYFVNKKKDTAL</sequence>
<keyword evidence="3" id="KW-1185">Reference proteome</keyword>
<accession>A0A1M4Z0Q7</accession>
<dbReference type="OrthoDB" id="5827at2"/>
<dbReference type="EMBL" id="FQVI01000013">
    <property type="protein sequence ID" value="SHF11332.1"/>
    <property type="molecule type" value="Genomic_DNA"/>
</dbReference>
<protein>
    <recommendedName>
        <fullName evidence="4">PQ loop repeat-containing protein</fullName>
    </recommendedName>
</protein>
<evidence type="ECO:0008006" key="4">
    <source>
        <dbReference type="Google" id="ProtNLM"/>
    </source>
</evidence>
<evidence type="ECO:0000256" key="1">
    <source>
        <dbReference type="SAM" id="Phobius"/>
    </source>
</evidence>
<dbReference type="STRING" id="1122155.SAMN02745158_02570"/>
<keyword evidence="1" id="KW-1133">Transmembrane helix</keyword>
<keyword evidence="1" id="KW-0812">Transmembrane</keyword>
<name>A0A1M4Z0Q7_9CLOT</name>
<organism evidence="2 3">
    <name type="scientific">Lactonifactor longoviformis DSM 17459</name>
    <dbReference type="NCBI Taxonomy" id="1122155"/>
    <lineage>
        <taxon>Bacteria</taxon>
        <taxon>Bacillati</taxon>
        <taxon>Bacillota</taxon>
        <taxon>Clostridia</taxon>
        <taxon>Eubacteriales</taxon>
        <taxon>Clostridiaceae</taxon>
        <taxon>Lactonifactor</taxon>
    </lineage>
</organism>
<proteinExistence type="predicted"/>